<proteinExistence type="predicted"/>
<keyword evidence="1" id="KW-0472">Membrane</keyword>
<comment type="caution">
    <text evidence="2">The sequence shown here is derived from an EMBL/GenBank/DDBJ whole genome shotgun (WGS) entry which is preliminary data.</text>
</comment>
<protein>
    <submittedName>
        <fullName evidence="2">Uncharacterized protein</fullName>
    </submittedName>
</protein>
<name>A0A0R1TWS3_9LACO</name>
<reference evidence="2 3" key="1">
    <citation type="journal article" date="2015" name="Genome Announc.">
        <title>Expanding the biotechnology potential of lactobacilli through comparative genomics of 213 strains and associated genera.</title>
        <authorList>
            <person name="Sun Z."/>
            <person name="Harris H.M."/>
            <person name="McCann A."/>
            <person name="Guo C."/>
            <person name="Argimon S."/>
            <person name="Zhang W."/>
            <person name="Yang X."/>
            <person name="Jeffery I.B."/>
            <person name="Cooney J.C."/>
            <person name="Kagawa T.F."/>
            <person name="Liu W."/>
            <person name="Song Y."/>
            <person name="Salvetti E."/>
            <person name="Wrobel A."/>
            <person name="Rasinkangas P."/>
            <person name="Parkhill J."/>
            <person name="Rea M.C."/>
            <person name="O'Sullivan O."/>
            <person name="Ritari J."/>
            <person name="Douillard F.P."/>
            <person name="Paul Ross R."/>
            <person name="Yang R."/>
            <person name="Briner A.E."/>
            <person name="Felis G.E."/>
            <person name="de Vos W.M."/>
            <person name="Barrangou R."/>
            <person name="Klaenhammer T.R."/>
            <person name="Caufield P.W."/>
            <person name="Cui Y."/>
            <person name="Zhang H."/>
            <person name="O'Toole P.W."/>
        </authorList>
    </citation>
    <scope>NUCLEOTIDE SEQUENCE [LARGE SCALE GENOMIC DNA]</scope>
    <source>
        <strain evidence="2 3">DSM 15945</strain>
    </source>
</reference>
<dbReference type="AlphaFoldDB" id="A0A0R1TWS3"/>
<keyword evidence="3" id="KW-1185">Reference proteome</keyword>
<keyword evidence="1" id="KW-1133">Transmembrane helix</keyword>
<feature type="transmembrane region" description="Helical" evidence="1">
    <location>
        <begin position="117"/>
        <end position="135"/>
    </location>
</feature>
<keyword evidence="1" id="KW-0812">Transmembrane</keyword>
<evidence type="ECO:0000313" key="2">
    <source>
        <dbReference type="EMBL" id="KRL85753.1"/>
    </source>
</evidence>
<dbReference type="EMBL" id="AZFJ01000049">
    <property type="protein sequence ID" value="KRL85753.1"/>
    <property type="molecule type" value="Genomic_DNA"/>
</dbReference>
<evidence type="ECO:0000256" key="1">
    <source>
        <dbReference type="SAM" id="Phobius"/>
    </source>
</evidence>
<dbReference type="InterPro" id="IPR021697">
    <property type="entry name" value="DUF3278"/>
</dbReference>
<dbReference type="Pfam" id="PF11683">
    <property type="entry name" value="DUF3278"/>
    <property type="match status" value="1"/>
</dbReference>
<evidence type="ECO:0000313" key="3">
    <source>
        <dbReference type="Proteomes" id="UP000051922"/>
    </source>
</evidence>
<sequence length="181" mass="21486">MRRKISWDDRLIKWFYDVPGVVDEHMRAEVGRLSLRALAFMFVYDLLSGLVLSLWAVRSQTTSFELLFYIALAVQIVGLFAITIFGVLIPLSRSGIFWNEVTPEERPMVLRRLRHRWLWLAPTIFVTEWLLNSAIDYEQGNFWRLLFSWSEVYSALRFALLLGLFMYAFERRRIRVVKNSD</sequence>
<dbReference type="OrthoDB" id="2142440at2"/>
<gene>
    <name evidence="2" type="ORF">FC50_GL001141</name>
</gene>
<dbReference type="Proteomes" id="UP000051922">
    <property type="component" value="Unassembled WGS sequence"/>
</dbReference>
<dbReference type="RefSeq" id="WP_054650579.1">
    <property type="nucleotide sequence ID" value="NZ_AZFJ01000049.1"/>
</dbReference>
<feature type="transmembrane region" description="Helical" evidence="1">
    <location>
        <begin position="67"/>
        <end position="89"/>
    </location>
</feature>
<feature type="transmembrane region" description="Helical" evidence="1">
    <location>
        <begin position="147"/>
        <end position="169"/>
    </location>
</feature>
<organism evidence="2 3">
    <name type="scientific">Lacticaseibacillus pantheris DSM 15945 = JCM 12539 = NBRC 106106</name>
    <dbReference type="NCBI Taxonomy" id="1423783"/>
    <lineage>
        <taxon>Bacteria</taxon>
        <taxon>Bacillati</taxon>
        <taxon>Bacillota</taxon>
        <taxon>Bacilli</taxon>
        <taxon>Lactobacillales</taxon>
        <taxon>Lactobacillaceae</taxon>
        <taxon>Lacticaseibacillus</taxon>
    </lineage>
</organism>
<dbReference type="PATRIC" id="fig|1423783.4.peg.1181"/>
<accession>A0A0R1TWS3</accession>
<feature type="transmembrane region" description="Helical" evidence="1">
    <location>
        <begin position="35"/>
        <end position="55"/>
    </location>
</feature>